<gene>
    <name evidence="7" type="primary">rsmA</name>
    <name evidence="7" type="synonym">ksgA</name>
    <name evidence="10" type="ORF">UY86_C0012G0012</name>
</gene>
<organism evidence="10 11">
    <name type="scientific">Candidatus Adlerbacteria bacterium GW2011_GWB1_54_7</name>
    <dbReference type="NCBI Taxonomy" id="1618607"/>
    <lineage>
        <taxon>Bacteria</taxon>
        <taxon>Candidatus Adleribacteriota</taxon>
    </lineage>
</organism>
<dbReference type="EMBL" id="LCRR01000012">
    <property type="protein sequence ID" value="KKW37285.1"/>
    <property type="molecule type" value="Genomic_DNA"/>
</dbReference>
<name>A0A0G1Y2A7_9BACT</name>
<dbReference type="InterPro" id="IPR011530">
    <property type="entry name" value="rRNA_adenine_dimethylase"/>
</dbReference>
<protein>
    <recommendedName>
        <fullName evidence="7">Ribosomal RNA small subunit methyltransferase A</fullName>
        <ecNumber evidence="7">2.1.1.182</ecNumber>
    </recommendedName>
    <alternativeName>
        <fullName evidence="7">16S rRNA (adenine(1518)-N(6)/adenine(1519)-N(6))-dimethyltransferase</fullName>
    </alternativeName>
    <alternativeName>
        <fullName evidence="7">16S rRNA dimethyladenosine transferase</fullName>
    </alternativeName>
    <alternativeName>
        <fullName evidence="7">16S rRNA dimethylase</fullName>
    </alternativeName>
    <alternativeName>
        <fullName evidence="7">S-adenosylmethionine-6-N', N'-adenosyl(rRNA) dimethyltransferase</fullName>
    </alternativeName>
</protein>
<evidence type="ECO:0000256" key="5">
    <source>
        <dbReference type="ARBA" id="ARBA00022691"/>
    </source>
</evidence>
<dbReference type="PANTHER" id="PTHR11727">
    <property type="entry name" value="DIMETHYLADENOSINE TRANSFERASE"/>
    <property type="match status" value="1"/>
</dbReference>
<dbReference type="GO" id="GO:0052908">
    <property type="term" value="F:16S rRNA (adenine(1518)-N(6)/adenine(1519)-N(6))-dimethyltransferase activity"/>
    <property type="evidence" value="ECO:0007669"/>
    <property type="project" value="UniProtKB-EC"/>
</dbReference>
<dbReference type="NCBIfam" id="TIGR00755">
    <property type="entry name" value="ksgA"/>
    <property type="match status" value="1"/>
</dbReference>
<evidence type="ECO:0000313" key="10">
    <source>
        <dbReference type="EMBL" id="KKW37285.1"/>
    </source>
</evidence>
<dbReference type="HAMAP" id="MF_00607">
    <property type="entry name" value="16SrRNA_methyltr_A"/>
    <property type="match status" value="1"/>
</dbReference>
<dbReference type="STRING" id="1618607.UY86_C0012G0012"/>
<evidence type="ECO:0000256" key="6">
    <source>
        <dbReference type="ARBA" id="ARBA00022884"/>
    </source>
</evidence>
<dbReference type="CDD" id="cd02440">
    <property type="entry name" value="AdoMet_MTases"/>
    <property type="match status" value="1"/>
</dbReference>
<accession>A0A0G1Y2A7</accession>
<dbReference type="InterPro" id="IPR001737">
    <property type="entry name" value="KsgA/Erm"/>
</dbReference>
<feature type="binding site" evidence="7 8">
    <location>
        <position position="82"/>
    </location>
    <ligand>
        <name>S-adenosyl-L-methionine</name>
        <dbReference type="ChEBI" id="CHEBI:59789"/>
    </ligand>
</feature>
<keyword evidence="6 7" id="KW-0694">RNA-binding</keyword>
<proteinExistence type="inferred from homology"/>
<dbReference type="InterPro" id="IPR029063">
    <property type="entry name" value="SAM-dependent_MTases_sf"/>
</dbReference>
<dbReference type="InterPro" id="IPR023165">
    <property type="entry name" value="rRNA_Ade_diMease-like_C"/>
</dbReference>
<dbReference type="EC" id="2.1.1.182" evidence="7"/>
<comment type="caution">
    <text evidence="10">The sequence shown here is derived from an EMBL/GenBank/DDBJ whole genome shotgun (WGS) entry which is preliminary data.</text>
</comment>
<reference evidence="10 11" key="1">
    <citation type="journal article" date="2015" name="Nature">
        <title>rRNA introns, odd ribosomes, and small enigmatic genomes across a large radiation of phyla.</title>
        <authorList>
            <person name="Brown C.T."/>
            <person name="Hug L.A."/>
            <person name="Thomas B.C."/>
            <person name="Sharon I."/>
            <person name="Castelle C.J."/>
            <person name="Singh A."/>
            <person name="Wilkins M.J."/>
            <person name="Williams K.H."/>
            <person name="Banfield J.F."/>
        </authorList>
    </citation>
    <scope>NUCLEOTIDE SEQUENCE [LARGE SCALE GENOMIC DNA]</scope>
</reference>
<keyword evidence="4 7" id="KW-0808">Transferase</keyword>
<dbReference type="Proteomes" id="UP000033852">
    <property type="component" value="Unassembled WGS sequence"/>
</dbReference>
<evidence type="ECO:0000259" key="9">
    <source>
        <dbReference type="SMART" id="SM00650"/>
    </source>
</evidence>
<feature type="binding site" evidence="7 8">
    <location>
        <position position="10"/>
    </location>
    <ligand>
        <name>S-adenosyl-L-methionine</name>
        <dbReference type="ChEBI" id="CHEBI:59789"/>
    </ligand>
</feature>
<feature type="binding site" evidence="7 8">
    <location>
        <position position="37"/>
    </location>
    <ligand>
        <name>S-adenosyl-L-methionine</name>
        <dbReference type="ChEBI" id="CHEBI:59789"/>
    </ligand>
</feature>
<feature type="domain" description="Ribosomal RNA adenine methylase transferase N-terminal" evidence="9">
    <location>
        <begin position="17"/>
        <end position="188"/>
    </location>
</feature>
<comment type="function">
    <text evidence="7">Specifically dimethylates two adjacent adenosines (A1518 and A1519) in the loop of a conserved hairpin near the 3'-end of 16S rRNA in the 30S particle. May play a critical role in biogenesis of 30S subunits.</text>
</comment>
<comment type="catalytic activity">
    <reaction evidence="7">
        <text>adenosine(1518)/adenosine(1519) in 16S rRNA + 4 S-adenosyl-L-methionine = N(6)-dimethyladenosine(1518)/N(6)-dimethyladenosine(1519) in 16S rRNA + 4 S-adenosyl-L-homocysteine + 4 H(+)</text>
        <dbReference type="Rhea" id="RHEA:19609"/>
        <dbReference type="Rhea" id="RHEA-COMP:10232"/>
        <dbReference type="Rhea" id="RHEA-COMP:10233"/>
        <dbReference type="ChEBI" id="CHEBI:15378"/>
        <dbReference type="ChEBI" id="CHEBI:57856"/>
        <dbReference type="ChEBI" id="CHEBI:59789"/>
        <dbReference type="ChEBI" id="CHEBI:74411"/>
        <dbReference type="ChEBI" id="CHEBI:74493"/>
        <dbReference type="EC" id="2.1.1.182"/>
    </reaction>
</comment>
<keyword evidence="3 7" id="KW-0489">Methyltransferase</keyword>
<dbReference type="PANTHER" id="PTHR11727:SF7">
    <property type="entry name" value="DIMETHYLADENOSINE TRANSFERASE-RELATED"/>
    <property type="match status" value="1"/>
</dbReference>
<dbReference type="InterPro" id="IPR020598">
    <property type="entry name" value="rRNA_Ade_methylase_Trfase_N"/>
</dbReference>
<dbReference type="SMART" id="SM00650">
    <property type="entry name" value="rADc"/>
    <property type="match status" value="1"/>
</dbReference>
<dbReference type="SUPFAM" id="SSF53335">
    <property type="entry name" value="S-adenosyl-L-methionine-dependent methyltransferases"/>
    <property type="match status" value="1"/>
</dbReference>
<evidence type="ECO:0000256" key="1">
    <source>
        <dbReference type="ARBA" id="ARBA00022490"/>
    </source>
</evidence>
<keyword evidence="5 7" id="KW-0949">S-adenosyl-L-methionine</keyword>
<comment type="subcellular location">
    <subcellularLocation>
        <location evidence="7">Cytoplasm</location>
    </subcellularLocation>
</comment>
<evidence type="ECO:0000256" key="4">
    <source>
        <dbReference type="ARBA" id="ARBA00022679"/>
    </source>
</evidence>
<dbReference type="PROSITE" id="PS51689">
    <property type="entry name" value="SAM_RNA_A_N6_MT"/>
    <property type="match status" value="1"/>
</dbReference>
<evidence type="ECO:0000256" key="2">
    <source>
        <dbReference type="ARBA" id="ARBA00022552"/>
    </source>
</evidence>
<dbReference type="GO" id="GO:0005829">
    <property type="term" value="C:cytosol"/>
    <property type="evidence" value="ECO:0007669"/>
    <property type="project" value="TreeGrafter"/>
</dbReference>
<dbReference type="GO" id="GO:0003723">
    <property type="term" value="F:RNA binding"/>
    <property type="evidence" value="ECO:0007669"/>
    <property type="project" value="UniProtKB-UniRule"/>
</dbReference>
<dbReference type="AlphaFoldDB" id="A0A0G1Y2A7"/>
<dbReference type="PROSITE" id="PS01131">
    <property type="entry name" value="RRNA_A_DIMETH"/>
    <property type="match status" value="1"/>
</dbReference>
<feature type="binding site" evidence="7 8">
    <location>
        <position position="58"/>
    </location>
    <ligand>
        <name>S-adenosyl-L-methionine</name>
        <dbReference type="ChEBI" id="CHEBI:59789"/>
    </ligand>
</feature>
<dbReference type="InterPro" id="IPR020596">
    <property type="entry name" value="rRNA_Ade_Mease_Trfase_CS"/>
</dbReference>
<comment type="similarity">
    <text evidence="7">Belongs to the class I-like SAM-binding methyltransferase superfamily. rRNA adenine N(6)-methyltransferase family. RsmA subfamily.</text>
</comment>
<dbReference type="Gene3D" id="3.40.50.150">
    <property type="entry name" value="Vaccinia Virus protein VP39"/>
    <property type="match status" value="1"/>
</dbReference>
<feature type="binding site" evidence="7 8">
    <location>
        <position position="12"/>
    </location>
    <ligand>
        <name>S-adenosyl-L-methionine</name>
        <dbReference type="ChEBI" id="CHEBI:59789"/>
    </ligand>
</feature>
<evidence type="ECO:0000313" key="11">
    <source>
        <dbReference type="Proteomes" id="UP000033852"/>
    </source>
</evidence>
<dbReference type="PATRIC" id="fig|1618607.3.peg.636"/>
<evidence type="ECO:0000256" key="8">
    <source>
        <dbReference type="PROSITE-ProRule" id="PRU01026"/>
    </source>
</evidence>
<keyword evidence="1 7" id="KW-0963">Cytoplasm</keyword>
<dbReference type="Gene3D" id="1.10.8.100">
    <property type="entry name" value="Ribosomal RNA adenine dimethylase-like, domain 2"/>
    <property type="match status" value="1"/>
</dbReference>
<evidence type="ECO:0000256" key="3">
    <source>
        <dbReference type="ARBA" id="ARBA00022603"/>
    </source>
</evidence>
<keyword evidence="2 7" id="KW-0698">rRNA processing</keyword>
<evidence type="ECO:0000256" key="7">
    <source>
        <dbReference type="HAMAP-Rule" id="MF_00607"/>
    </source>
</evidence>
<dbReference type="Pfam" id="PF00398">
    <property type="entry name" value="RrnaAD"/>
    <property type="match status" value="1"/>
</dbReference>
<sequence>MQKKKSLGQHFLKNPYYLGLVADAAHIREGGTVLEIGPGEGTLTAVLLERGAKVVAIEKDSRLISPLRKRFAGQAFTVIEGDALDFDISKCGNFGISRGRYAAVGNIPYYITGALFKKFLTAPHQPSTLVFLIQKEVAERIARSKKESILSLSIKAYGTQKYIKTVPAGAFSPPPKVNSAILAVENISRKNFKDAAHEENFFMLIKKGFAQKRKFLKNNLGLGYSSFLQKAVIDDKVRAEDVPLQKWLALSEN</sequence>
<feature type="binding site" evidence="7 8">
    <location>
        <position position="106"/>
    </location>
    <ligand>
        <name>S-adenosyl-L-methionine</name>
        <dbReference type="ChEBI" id="CHEBI:59789"/>
    </ligand>
</feature>